<reference evidence="1 2" key="2">
    <citation type="journal article" date="2013" name="PLoS ONE">
        <title>INDIGO - INtegrated Data Warehouse of MIcrobial GenOmes with Examples from the Red Sea Extremophiles.</title>
        <authorList>
            <person name="Alam I."/>
            <person name="Antunes A."/>
            <person name="Kamau A.A."/>
            <person name="Ba Alawi W."/>
            <person name="Kalkatawi M."/>
            <person name="Stingl U."/>
            <person name="Bajic V.B."/>
        </authorList>
    </citation>
    <scope>NUCLEOTIDE SEQUENCE [LARGE SCALE GENOMIC DNA]</scope>
    <source>
        <strain evidence="1 2">E1L3A</strain>
    </source>
</reference>
<name>A0ACB4V5U8_9GAMM</name>
<protein>
    <submittedName>
        <fullName evidence="1">Translation initiation inhibitor protein</fullName>
    </submittedName>
</protein>
<dbReference type="EMBL" id="AFNV02000013">
    <property type="protein sequence ID" value="ERJ19013.1"/>
    <property type="molecule type" value="Genomic_DNA"/>
</dbReference>
<proteinExistence type="predicted"/>
<dbReference type="Proteomes" id="UP000006242">
    <property type="component" value="Unassembled WGS sequence"/>
</dbReference>
<evidence type="ECO:0000313" key="2">
    <source>
        <dbReference type="Proteomes" id="UP000006242"/>
    </source>
</evidence>
<organism evidence="1 2">
    <name type="scientific">Salinisphaera shabanensis E1L3A</name>
    <dbReference type="NCBI Taxonomy" id="1033802"/>
    <lineage>
        <taxon>Bacteria</taxon>
        <taxon>Pseudomonadati</taxon>
        <taxon>Pseudomonadota</taxon>
        <taxon>Gammaproteobacteria</taxon>
        <taxon>Salinisphaerales</taxon>
        <taxon>Salinisphaeraceae</taxon>
        <taxon>Salinisphaera</taxon>
    </lineage>
</organism>
<sequence>MDKQYSPWNRDLFADCAVCNIGVADMIFVSGMGSEDIDTGEIRHPGDVEAQVRYAYDRIAAILENNKSGFGDVARVVAYLSDMRHKDVYERVQGEYFAGLNMPVHSLIEVNALAWPGMLVEVEVTAVRPH</sequence>
<accession>A0ACB4V5U8</accession>
<reference evidence="1 2" key="1">
    <citation type="journal article" date="2011" name="J. Bacteriol.">
        <title>Genome sequence of Salinisphaera shabanensis, a gammaproteobacterium from the harsh, variable environment of the brine-seawater interface of the Shaban Deep in the Red Sea.</title>
        <authorList>
            <person name="Antunes A."/>
            <person name="Alam I."/>
            <person name="Bajic V.B."/>
            <person name="Stingl U."/>
        </authorList>
    </citation>
    <scope>NUCLEOTIDE SEQUENCE [LARGE SCALE GENOMIC DNA]</scope>
    <source>
        <strain evidence="1 2">E1L3A</strain>
    </source>
</reference>
<evidence type="ECO:0000313" key="1">
    <source>
        <dbReference type="EMBL" id="ERJ19013.1"/>
    </source>
</evidence>
<keyword evidence="2" id="KW-1185">Reference proteome</keyword>
<gene>
    <name evidence="1" type="ORF">SSPSH_002095</name>
</gene>
<comment type="caution">
    <text evidence="1">The sequence shown here is derived from an EMBL/GenBank/DDBJ whole genome shotgun (WGS) entry which is preliminary data.</text>
</comment>